<dbReference type="EMBL" id="GGEC01026200">
    <property type="protein sequence ID" value="MBX06684.1"/>
    <property type="molecule type" value="Transcribed_RNA"/>
</dbReference>
<reference evidence="1" key="1">
    <citation type="submission" date="2018-02" db="EMBL/GenBank/DDBJ databases">
        <title>Rhizophora mucronata_Transcriptome.</title>
        <authorList>
            <person name="Meera S.P."/>
            <person name="Sreeshan A."/>
            <person name="Augustine A."/>
        </authorList>
    </citation>
    <scope>NUCLEOTIDE SEQUENCE</scope>
    <source>
        <tissue evidence="1">Leaf</tissue>
    </source>
</reference>
<protein>
    <submittedName>
        <fullName evidence="1">Uncharacterized protein</fullName>
    </submittedName>
</protein>
<dbReference type="AlphaFoldDB" id="A0A2P2KLS5"/>
<evidence type="ECO:0000313" key="1">
    <source>
        <dbReference type="EMBL" id="MBX06684.1"/>
    </source>
</evidence>
<name>A0A2P2KLS5_RHIMU</name>
<proteinExistence type="predicted"/>
<organism evidence="1">
    <name type="scientific">Rhizophora mucronata</name>
    <name type="common">Asiatic mangrove</name>
    <dbReference type="NCBI Taxonomy" id="61149"/>
    <lineage>
        <taxon>Eukaryota</taxon>
        <taxon>Viridiplantae</taxon>
        <taxon>Streptophyta</taxon>
        <taxon>Embryophyta</taxon>
        <taxon>Tracheophyta</taxon>
        <taxon>Spermatophyta</taxon>
        <taxon>Magnoliopsida</taxon>
        <taxon>eudicotyledons</taxon>
        <taxon>Gunneridae</taxon>
        <taxon>Pentapetalae</taxon>
        <taxon>rosids</taxon>
        <taxon>fabids</taxon>
        <taxon>Malpighiales</taxon>
        <taxon>Rhizophoraceae</taxon>
        <taxon>Rhizophora</taxon>
    </lineage>
</organism>
<sequence length="44" mass="5034">MSRKSVFRKTVCIHSSGISTSALDMQFNYDIYVHVLVTLFHSTI</sequence>
<accession>A0A2P2KLS5</accession>